<gene>
    <name evidence="1" type="ORF">FOZ60_003699</name>
</gene>
<dbReference type="EMBL" id="JABANP010000018">
    <property type="protein sequence ID" value="KAF4695686.1"/>
    <property type="molecule type" value="Genomic_DNA"/>
</dbReference>
<dbReference type="Proteomes" id="UP000541610">
    <property type="component" value="Unassembled WGS sequence"/>
</dbReference>
<reference evidence="1 2" key="1">
    <citation type="submission" date="2020-04" db="EMBL/GenBank/DDBJ databases">
        <title>Perkinsus olseni comparative genomics.</title>
        <authorList>
            <person name="Bogema D.R."/>
        </authorList>
    </citation>
    <scope>NUCLEOTIDE SEQUENCE [LARGE SCALE GENOMIC DNA]</scope>
    <source>
        <strain evidence="1">00978-12</strain>
    </source>
</reference>
<protein>
    <submittedName>
        <fullName evidence="1">Uncharacterized protein</fullName>
    </submittedName>
</protein>
<evidence type="ECO:0000313" key="2">
    <source>
        <dbReference type="Proteomes" id="UP000541610"/>
    </source>
</evidence>
<organism evidence="1 2">
    <name type="scientific">Perkinsus olseni</name>
    <name type="common">Perkinsus atlanticus</name>
    <dbReference type="NCBI Taxonomy" id="32597"/>
    <lineage>
        <taxon>Eukaryota</taxon>
        <taxon>Sar</taxon>
        <taxon>Alveolata</taxon>
        <taxon>Perkinsozoa</taxon>
        <taxon>Perkinsea</taxon>
        <taxon>Perkinsida</taxon>
        <taxon>Perkinsidae</taxon>
        <taxon>Perkinsus</taxon>
    </lineage>
</organism>
<name>A0A7J6PIV6_PEROL</name>
<accession>A0A7J6PIV6</accession>
<dbReference type="AlphaFoldDB" id="A0A7J6PIV6"/>
<proteinExistence type="predicted"/>
<comment type="caution">
    <text evidence="1">The sequence shown here is derived from an EMBL/GenBank/DDBJ whole genome shotgun (WGS) entry which is preliminary data.</text>
</comment>
<sequence>MALNPEKIRQRFEKAVDLVQKTQAGSVAFENNCEQAFGEFRIATLHSKRVPHLLDEVTLKEDIWDFLLKVSETRPPYHQRVDEVVDILLHSKPWMEAFAKNPHLVQSRSRLPEEIRPAFDNRLQNFVELEDVRQYRFLLEDPSKAGILGKAVEAFNKQYCGTTLSISDGADDKYDCIVLSTDSCDKAEEHLKKGKDVLLLGRLPESTSQLDTLARLAEEYPKSKLVATYPEDAIHSLQPISNIKSLFISFGPTVSKLQSLRIVKKVTDNGSISKSSIVGSNEAKTVACTLADGAAVCARWTPSNSDLFCSGDASTDSGLVQIRLVKQDPVSILTKSLARMCDMEEAEPIDWKAEAELAKSIERDLPFLV</sequence>
<dbReference type="OrthoDB" id="429220at2759"/>
<evidence type="ECO:0000313" key="1">
    <source>
        <dbReference type="EMBL" id="KAF4695686.1"/>
    </source>
</evidence>